<accession>A0AAN4R417</accession>
<name>A0AAN4R417_9PROT</name>
<dbReference type="Proteomes" id="UP000321287">
    <property type="component" value="Unassembled WGS sequence"/>
</dbReference>
<proteinExistence type="predicted"/>
<dbReference type="GeneID" id="78226569"/>
<dbReference type="KEGG" id="abg:Asbog_01527"/>
<dbReference type="RefSeq" id="WP_186820080.1">
    <property type="nucleotide sequence ID" value="NZ_AP014690.1"/>
</dbReference>
<evidence type="ECO:0000313" key="2">
    <source>
        <dbReference type="Proteomes" id="UP000321287"/>
    </source>
</evidence>
<dbReference type="AlphaFoldDB" id="A0AAN4R417"/>
<sequence length="107" mass="11920">MMDAATYADTVSEILRRNYGHLRHAAKQLARSVGTSPRTVENWFAGINAPRGAELIRLMQQCDDLRDEIFRIVEEGQCPKASASTSDGVDLATIPGPQEHSGWVFYR</sequence>
<protein>
    <submittedName>
        <fullName evidence="1">Uncharacterized protein</fullName>
    </submittedName>
</protein>
<keyword evidence="2" id="KW-1185">Reference proteome</keyword>
<evidence type="ECO:0000313" key="1">
    <source>
        <dbReference type="EMBL" id="GEL54360.1"/>
    </source>
</evidence>
<reference evidence="1 2" key="1">
    <citation type="submission" date="2019-07" db="EMBL/GenBank/DDBJ databases">
        <title>Whole genome shotgun sequence of Asaia bogorensis NBRC 16594.</title>
        <authorList>
            <person name="Hosoyama A."/>
            <person name="Uohara A."/>
            <person name="Ohji S."/>
            <person name="Ichikawa N."/>
        </authorList>
    </citation>
    <scope>NUCLEOTIDE SEQUENCE [LARGE SCALE GENOMIC DNA]</scope>
    <source>
        <strain evidence="1 2">NBRC 16594</strain>
    </source>
</reference>
<gene>
    <name evidence="1" type="ORF">ABO01nite_23670</name>
</gene>
<comment type="caution">
    <text evidence="1">The sequence shown here is derived from an EMBL/GenBank/DDBJ whole genome shotgun (WGS) entry which is preliminary data.</text>
</comment>
<dbReference type="EMBL" id="BJVS01000007">
    <property type="protein sequence ID" value="GEL54360.1"/>
    <property type="molecule type" value="Genomic_DNA"/>
</dbReference>
<organism evidence="1 2">
    <name type="scientific">Asaia bogorensis NBRC 16594</name>
    <dbReference type="NCBI Taxonomy" id="1231624"/>
    <lineage>
        <taxon>Bacteria</taxon>
        <taxon>Pseudomonadati</taxon>
        <taxon>Pseudomonadota</taxon>
        <taxon>Alphaproteobacteria</taxon>
        <taxon>Acetobacterales</taxon>
        <taxon>Acetobacteraceae</taxon>
        <taxon>Asaia</taxon>
    </lineage>
</organism>